<protein>
    <submittedName>
        <fullName evidence="2">Uncharacterized protein</fullName>
    </submittedName>
</protein>
<sequence>MTNSAETKARRGDAGRDTDIAERLDQDPADEDAKLDHGLDESMDASDPPSIAQPGNGTDPAPSSGYDAEEERQRCK</sequence>
<gene>
    <name evidence="2" type="ORF">FHS49_000025</name>
</gene>
<accession>A0A7W9ECM5</accession>
<comment type="caution">
    <text evidence="2">The sequence shown here is derived from an EMBL/GenBank/DDBJ whole genome shotgun (WGS) entry which is preliminary data.</text>
</comment>
<dbReference type="AlphaFoldDB" id="A0A7W9ECM5"/>
<dbReference type="RefSeq" id="WP_184014246.1">
    <property type="nucleotide sequence ID" value="NZ_JACIJC010000001.1"/>
</dbReference>
<name>A0A7W9ECM5_9SPHN</name>
<keyword evidence="3" id="KW-1185">Reference proteome</keyword>
<proteinExistence type="predicted"/>
<feature type="compositionally biased region" description="Basic and acidic residues" evidence="1">
    <location>
        <begin position="7"/>
        <end position="40"/>
    </location>
</feature>
<evidence type="ECO:0000256" key="1">
    <source>
        <dbReference type="SAM" id="MobiDB-lite"/>
    </source>
</evidence>
<evidence type="ECO:0000313" key="3">
    <source>
        <dbReference type="Proteomes" id="UP000549617"/>
    </source>
</evidence>
<feature type="region of interest" description="Disordered" evidence="1">
    <location>
        <begin position="1"/>
        <end position="76"/>
    </location>
</feature>
<evidence type="ECO:0000313" key="2">
    <source>
        <dbReference type="EMBL" id="MBB5684034.1"/>
    </source>
</evidence>
<organism evidence="2 3">
    <name type="scientific">Sphingobium boeckii</name>
    <dbReference type="NCBI Taxonomy" id="1082345"/>
    <lineage>
        <taxon>Bacteria</taxon>
        <taxon>Pseudomonadati</taxon>
        <taxon>Pseudomonadota</taxon>
        <taxon>Alphaproteobacteria</taxon>
        <taxon>Sphingomonadales</taxon>
        <taxon>Sphingomonadaceae</taxon>
        <taxon>Sphingobium</taxon>
    </lineage>
</organism>
<dbReference type="EMBL" id="JACIJC010000001">
    <property type="protein sequence ID" value="MBB5684034.1"/>
    <property type="molecule type" value="Genomic_DNA"/>
</dbReference>
<reference evidence="2 3" key="1">
    <citation type="submission" date="2020-08" db="EMBL/GenBank/DDBJ databases">
        <title>Genomic Encyclopedia of Type Strains, Phase IV (KMG-IV): sequencing the most valuable type-strain genomes for metagenomic binning, comparative biology and taxonomic classification.</title>
        <authorList>
            <person name="Goeker M."/>
        </authorList>
    </citation>
    <scope>NUCLEOTIDE SEQUENCE [LARGE SCALE GENOMIC DNA]</scope>
    <source>
        <strain evidence="2 3">DSM 25079</strain>
    </source>
</reference>
<dbReference type="Proteomes" id="UP000549617">
    <property type="component" value="Unassembled WGS sequence"/>
</dbReference>